<dbReference type="Pfam" id="PF25368">
    <property type="entry name" value="PUB10_N"/>
    <property type="match status" value="1"/>
</dbReference>
<feature type="repeat" description="ARM" evidence="6">
    <location>
        <begin position="516"/>
        <end position="559"/>
    </location>
</feature>
<sequence length="694" mass="76656">MIQSSDDPNRRILKFPAVHPCEGVSSLTLLRDLISLSRNICDYQSEIFATQRLNARKAIRQIGLLLIFFQEIQDRHESFVSDSISLSFLELHLTFQKLRFLLEDCTREGARLWILMKRERVSTEFRLLIRTIGTALDVLPLVSIDVSTDVRELVELLAKQAFKAKFDVDSDDERVAKDVLTILNQFESRLAPNRIDLRRVLDHLEIQSWSQCNKEIKFLEKEIDLESSNGEKREAVLLNSLLGFMCYCRVLMFDLVDRKINELSDGRCDGHTYDRYSIQKWLKAGNFTCPKTGLNLTSTELAPNLALRKLIRQFCADNGILMAEPGSRSRDITKTISAGSNAAAEAIKLIANYLAGRLVVGTGEENNKAAYEIRLLAKSSVFNRSCFAQTGTIRALLVLLSSTDLSIQENAITALLNLSKYSKCKTEIIENGGSRLILDVLSRGLNMYARQIAAATLFYLSSVEEYRILIGEIPEAIPSLVELIRDGNTRGKKNAVVAILGLLVFPGNHRRVLAAGPVPSLVNLLTYSHREDLVTDSLAVLAKLAEKPDGTIAIQGTSALPLLVGILNSSISWAAKEHCVSLLLSLCNGGSKVVSLLQSNPSLMASLYAVLTDGTSRASKKASSLISILHEFHSLRSTGLLAPESGLQNQESRVTICSRTGYSTTLQIGFGSFLASLFNHKGSSSELKGFLVAV</sequence>
<feature type="repeat" description="ARM" evidence="6">
    <location>
        <begin position="391"/>
        <end position="433"/>
    </location>
</feature>
<dbReference type="Pfam" id="PF25598">
    <property type="entry name" value="ARM_PUB"/>
    <property type="match status" value="1"/>
</dbReference>
<comment type="pathway">
    <text evidence="2">Protein modification; protein ubiquitination.</text>
</comment>
<evidence type="ECO:0000259" key="7">
    <source>
        <dbReference type="PROSITE" id="PS51698"/>
    </source>
</evidence>
<dbReference type="SMART" id="SM00504">
    <property type="entry name" value="Ubox"/>
    <property type="match status" value="1"/>
</dbReference>
<dbReference type="InterPro" id="IPR016024">
    <property type="entry name" value="ARM-type_fold"/>
</dbReference>
<feature type="domain" description="U-box" evidence="7">
    <location>
        <begin position="268"/>
        <end position="321"/>
    </location>
</feature>
<gene>
    <name evidence="8" type="ORF">NE237_007626</name>
</gene>
<dbReference type="InterPro" id="IPR003613">
    <property type="entry name" value="Ubox_domain"/>
</dbReference>
<dbReference type="EC" id="2.3.2.27" evidence="3"/>
<dbReference type="InterPro" id="IPR011989">
    <property type="entry name" value="ARM-like"/>
</dbReference>
<dbReference type="GO" id="GO:0016567">
    <property type="term" value="P:protein ubiquitination"/>
    <property type="evidence" value="ECO:0007669"/>
    <property type="project" value="InterPro"/>
</dbReference>
<dbReference type="EMBL" id="JAMYWD010000004">
    <property type="protein sequence ID" value="KAJ4974452.1"/>
    <property type="molecule type" value="Genomic_DNA"/>
</dbReference>
<dbReference type="Gene3D" id="3.30.40.10">
    <property type="entry name" value="Zinc/RING finger domain, C3HC4 (zinc finger)"/>
    <property type="match status" value="1"/>
</dbReference>
<protein>
    <recommendedName>
        <fullName evidence="3">RING-type E3 ubiquitin transferase</fullName>
        <ecNumber evidence="3">2.3.2.27</ecNumber>
    </recommendedName>
</protein>
<dbReference type="SUPFAM" id="SSF48371">
    <property type="entry name" value="ARM repeat"/>
    <property type="match status" value="1"/>
</dbReference>
<accession>A0A9Q0KPK0</accession>
<dbReference type="PANTHER" id="PTHR23315">
    <property type="entry name" value="U BOX DOMAIN-CONTAINING"/>
    <property type="match status" value="1"/>
</dbReference>
<dbReference type="FunFam" id="1.25.10.10:FF:000485">
    <property type="entry name" value="RING-type E3 ubiquitin transferase"/>
    <property type="match status" value="1"/>
</dbReference>
<dbReference type="InterPro" id="IPR057623">
    <property type="entry name" value="PUB12-19-like_N"/>
</dbReference>
<evidence type="ECO:0000256" key="2">
    <source>
        <dbReference type="ARBA" id="ARBA00004906"/>
    </source>
</evidence>
<dbReference type="GO" id="GO:0061630">
    <property type="term" value="F:ubiquitin protein ligase activity"/>
    <property type="evidence" value="ECO:0007669"/>
    <property type="project" value="UniProtKB-EC"/>
</dbReference>
<dbReference type="Gene3D" id="1.25.10.10">
    <property type="entry name" value="Leucine-rich Repeat Variant"/>
    <property type="match status" value="1"/>
</dbReference>
<keyword evidence="5" id="KW-0833">Ubl conjugation pathway</keyword>
<evidence type="ECO:0000256" key="1">
    <source>
        <dbReference type="ARBA" id="ARBA00000900"/>
    </source>
</evidence>
<evidence type="ECO:0000256" key="6">
    <source>
        <dbReference type="PROSITE-ProRule" id="PRU00259"/>
    </source>
</evidence>
<dbReference type="SUPFAM" id="SSF57850">
    <property type="entry name" value="RING/U-box"/>
    <property type="match status" value="1"/>
</dbReference>
<dbReference type="InterPro" id="IPR000225">
    <property type="entry name" value="Armadillo"/>
</dbReference>
<reference evidence="8" key="1">
    <citation type="journal article" date="2023" name="Plant J.">
        <title>The genome of the king protea, Protea cynaroides.</title>
        <authorList>
            <person name="Chang J."/>
            <person name="Duong T.A."/>
            <person name="Schoeman C."/>
            <person name="Ma X."/>
            <person name="Roodt D."/>
            <person name="Barker N."/>
            <person name="Li Z."/>
            <person name="Van de Peer Y."/>
            <person name="Mizrachi E."/>
        </authorList>
    </citation>
    <scope>NUCLEOTIDE SEQUENCE</scope>
    <source>
        <tissue evidence="8">Young leaves</tissue>
    </source>
</reference>
<proteinExistence type="predicted"/>
<dbReference type="InterPro" id="IPR058678">
    <property type="entry name" value="ARM_PUB"/>
</dbReference>
<name>A0A9Q0KPK0_9MAGN</name>
<dbReference type="PROSITE" id="PS50176">
    <property type="entry name" value="ARM_REPEAT"/>
    <property type="match status" value="2"/>
</dbReference>
<dbReference type="SMART" id="SM00185">
    <property type="entry name" value="ARM"/>
    <property type="match status" value="4"/>
</dbReference>
<dbReference type="Pfam" id="PF04564">
    <property type="entry name" value="U-box"/>
    <property type="match status" value="1"/>
</dbReference>
<evidence type="ECO:0000256" key="5">
    <source>
        <dbReference type="ARBA" id="ARBA00022786"/>
    </source>
</evidence>
<dbReference type="PROSITE" id="PS51698">
    <property type="entry name" value="U_BOX"/>
    <property type="match status" value="1"/>
</dbReference>
<organism evidence="8 9">
    <name type="scientific">Protea cynaroides</name>
    <dbReference type="NCBI Taxonomy" id="273540"/>
    <lineage>
        <taxon>Eukaryota</taxon>
        <taxon>Viridiplantae</taxon>
        <taxon>Streptophyta</taxon>
        <taxon>Embryophyta</taxon>
        <taxon>Tracheophyta</taxon>
        <taxon>Spermatophyta</taxon>
        <taxon>Magnoliopsida</taxon>
        <taxon>Proteales</taxon>
        <taxon>Proteaceae</taxon>
        <taxon>Protea</taxon>
    </lineage>
</organism>
<evidence type="ECO:0000256" key="4">
    <source>
        <dbReference type="ARBA" id="ARBA00022679"/>
    </source>
</evidence>
<keyword evidence="4" id="KW-0808">Transferase</keyword>
<evidence type="ECO:0000313" key="9">
    <source>
        <dbReference type="Proteomes" id="UP001141806"/>
    </source>
</evidence>
<evidence type="ECO:0000313" key="8">
    <source>
        <dbReference type="EMBL" id="KAJ4974452.1"/>
    </source>
</evidence>
<dbReference type="Proteomes" id="UP001141806">
    <property type="component" value="Unassembled WGS sequence"/>
</dbReference>
<dbReference type="OrthoDB" id="10064100at2759"/>
<dbReference type="InterPro" id="IPR013083">
    <property type="entry name" value="Znf_RING/FYVE/PHD"/>
</dbReference>
<dbReference type="AlphaFoldDB" id="A0A9Q0KPK0"/>
<comment type="catalytic activity">
    <reaction evidence="1">
        <text>S-ubiquitinyl-[E2 ubiquitin-conjugating enzyme]-L-cysteine + [acceptor protein]-L-lysine = [E2 ubiquitin-conjugating enzyme]-L-cysteine + N(6)-ubiquitinyl-[acceptor protein]-L-lysine.</text>
        <dbReference type="EC" id="2.3.2.27"/>
    </reaction>
</comment>
<dbReference type="PANTHER" id="PTHR23315:SF307">
    <property type="entry name" value="U-BOX DOMAIN-CONTAINING PROTEIN 19"/>
    <property type="match status" value="1"/>
</dbReference>
<keyword evidence="9" id="KW-1185">Reference proteome</keyword>
<evidence type="ECO:0000256" key="3">
    <source>
        <dbReference type="ARBA" id="ARBA00012483"/>
    </source>
</evidence>
<comment type="caution">
    <text evidence="8">The sequence shown here is derived from an EMBL/GenBank/DDBJ whole genome shotgun (WGS) entry which is preliminary data.</text>
</comment>